<dbReference type="Proteomes" id="UP000515161">
    <property type="component" value="Unplaced"/>
</dbReference>
<keyword evidence="6 8" id="KW-0472">Membrane</keyword>
<evidence type="ECO:0000256" key="7">
    <source>
        <dbReference type="ARBA" id="ARBA00023315"/>
    </source>
</evidence>
<feature type="transmembrane region" description="Helical" evidence="8">
    <location>
        <begin position="731"/>
        <end position="750"/>
    </location>
</feature>
<evidence type="ECO:0000256" key="1">
    <source>
        <dbReference type="ARBA" id="ARBA00004477"/>
    </source>
</evidence>
<keyword evidence="7" id="KW-0012">Acyltransferase</keyword>
<feature type="transmembrane region" description="Helical" evidence="8">
    <location>
        <begin position="558"/>
        <end position="576"/>
    </location>
</feature>
<comment type="subcellular location">
    <subcellularLocation>
        <location evidence="1">Endoplasmic reticulum membrane</location>
        <topology evidence="1">Multi-pass membrane protein</topology>
    </subcellularLocation>
</comment>
<dbReference type="CTD" id="619373"/>
<feature type="transmembrane region" description="Helical" evidence="8">
    <location>
        <begin position="658"/>
        <end position="678"/>
    </location>
</feature>
<feature type="transmembrane region" description="Helical" evidence="8">
    <location>
        <begin position="438"/>
        <end position="459"/>
    </location>
</feature>
<dbReference type="OrthoDB" id="286734at2759"/>
<dbReference type="FunCoup" id="A0A6P8UW49">
    <property type="interactions" value="260"/>
</dbReference>
<dbReference type="GeneID" id="117552037"/>
<dbReference type="SUPFAM" id="SSF53098">
    <property type="entry name" value="Ribonuclease H-like"/>
    <property type="match status" value="1"/>
</dbReference>
<feature type="transmembrane region" description="Helical" evidence="8">
    <location>
        <begin position="408"/>
        <end position="426"/>
    </location>
</feature>
<dbReference type="PANTHER" id="PTHR13906:SF3">
    <property type="entry name" value="GHRELIN O-ACYLTRANSFERASE"/>
    <property type="match status" value="1"/>
</dbReference>
<keyword evidence="9" id="KW-1185">Reference proteome</keyword>
<dbReference type="PANTHER" id="PTHR13906">
    <property type="entry name" value="PORCUPINE"/>
    <property type="match status" value="1"/>
</dbReference>
<dbReference type="AlphaFoldDB" id="A0A6P8UW49"/>
<evidence type="ECO:0000256" key="8">
    <source>
        <dbReference type="SAM" id="Phobius"/>
    </source>
</evidence>
<accession>A0A6P8UW49</accession>
<keyword evidence="3 8" id="KW-0812">Transmembrane</keyword>
<dbReference type="InParanoid" id="A0A6P8UW49"/>
<dbReference type="GO" id="GO:0030258">
    <property type="term" value="P:lipid modification"/>
    <property type="evidence" value="ECO:0007669"/>
    <property type="project" value="TreeGrafter"/>
</dbReference>
<dbReference type="InterPro" id="IPR004299">
    <property type="entry name" value="MBOAT_fam"/>
</dbReference>
<protein>
    <submittedName>
        <fullName evidence="10">Ghrelin O-acyltransferase</fullName>
    </submittedName>
</protein>
<evidence type="ECO:0000313" key="10">
    <source>
        <dbReference type="RefSeq" id="XP_034081121.1"/>
    </source>
</evidence>
<evidence type="ECO:0000313" key="9">
    <source>
        <dbReference type="Proteomes" id="UP000515161"/>
    </source>
</evidence>
<name>A0A6P8UW49_GYMAC</name>
<dbReference type="Pfam" id="PF03062">
    <property type="entry name" value="MBOAT"/>
    <property type="match status" value="1"/>
</dbReference>
<dbReference type="GO" id="GO:0016412">
    <property type="term" value="F:serine O-acyltransferase activity"/>
    <property type="evidence" value="ECO:0007669"/>
    <property type="project" value="TreeGrafter"/>
</dbReference>
<evidence type="ECO:0000256" key="5">
    <source>
        <dbReference type="ARBA" id="ARBA00022989"/>
    </source>
</evidence>
<evidence type="ECO:0000256" key="2">
    <source>
        <dbReference type="ARBA" id="ARBA00022679"/>
    </source>
</evidence>
<feature type="transmembrane region" description="Helical" evidence="8">
    <location>
        <begin position="480"/>
        <end position="502"/>
    </location>
</feature>
<sequence>MERLSCFTHTLQLVIKDGLKEASGLSEGHKALILSQRDYAQLKELIEVLDPFLEATDLTQGEKTVTASVVVPCVLSLHCHLQEIRGRVRYCGPLVRALASSLKTRFTEIFQAVKMPGCEPAEGRGPTKFPFTTAYFIASVLDPSFGFQWLKHDVQLDSDDKDQLMTQIIDCIKAEGEKQMISTADTAAGPEQGDVPVSPPAPEAPQKKLRMFSHYSKTPSSTNSRSVQAQLTAYLDLIDNQASDPCFKFWQKNKSQFPVLYQVATQPLTFAMSKLAEPWSARQQQQLSYISEFTTDIQHVAGKSNLVADCLSRVVIGAVQLGLDYTRMVADQPRPVVPTSWRSSVFEAVHDMSHPGGKPSGLGTQGYLFVSVGGCVLAVVTMGVYSLLLFTSTSVFILLVCSVDLRHVHTWVFAVQMLWQTFWHLLIQYREYYLHEPVSIRLFLAVSSLMLLTQRITSLSMDLQEKRVVLTFNASSKSNACVMLLPLISYILNFTTLLGGPLCSYRNFVSLMAAISLHAPPNPLGVVLLKLMQIILLECIKFYVVYLLKHSYYDSSSSIYGVLWVWGLALVFRIQYYSHWRISECLNNAAGFGFLEKEPEDSPDGCKLSDGDFCTIEASSRMSEFARRWNATTASWLRRLVYIRCKRFPLFMTFSFSLWWHGCHLGHFVGMWTWAATVKADYHIHRYLHPKLSSTQSKIYSCLGWINTQMIVACIVIAVELRDMSGLRLLSITYIGLFPLLNTMLLFILLKLNKV</sequence>
<evidence type="ECO:0000256" key="4">
    <source>
        <dbReference type="ARBA" id="ARBA00022824"/>
    </source>
</evidence>
<feature type="transmembrane region" description="Helical" evidence="8">
    <location>
        <begin position="522"/>
        <end position="546"/>
    </location>
</feature>
<dbReference type="RefSeq" id="XP_034081121.1">
    <property type="nucleotide sequence ID" value="XM_034225230.1"/>
</dbReference>
<feature type="transmembrane region" description="Helical" evidence="8">
    <location>
        <begin position="368"/>
        <end position="401"/>
    </location>
</feature>
<gene>
    <name evidence="10" type="primary">mboat4</name>
</gene>
<feature type="transmembrane region" description="Helical" evidence="8">
    <location>
        <begin position="699"/>
        <end position="719"/>
    </location>
</feature>
<dbReference type="InterPro" id="IPR012337">
    <property type="entry name" value="RNaseH-like_sf"/>
</dbReference>
<organism evidence="9 10">
    <name type="scientific">Gymnodraco acuticeps</name>
    <name type="common">Antarctic dragonfish</name>
    <dbReference type="NCBI Taxonomy" id="8218"/>
    <lineage>
        <taxon>Eukaryota</taxon>
        <taxon>Metazoa</taxon>
        <taxon>Chordata</taxon>
        <taxon>Craniata</taxon>
        <taxon>Vertebrata</taxon>
        <taxon>Euteleostomi</taxon>
        <taxon>Actinopterygii</taxon>
        <taxon>Neopterygii</taxon>
        <taxon>Teleostei</taxon>
        <taxon>Neoteleostei</taxon>
        <taxon>Acanthomorphata</taxon>
        <taxon>Eupercaria</taxon>
        <taxon>Perciformes</taxon>
        <taxon>Notothenioidei</taxon>
        <taxon>Bathydraconidae</taxon>
        <taxon>Gymnodraco</taxon>
    </lineage>
</organism>
<keyword evidence="5 8" id="KW-1133">Transmembrane helix</keyword>
<dbReference type="KEGG" id="gacu:117552037"/>
<reference evidence="10" key="1">
    <citation type="submission" date="2025-08" db="UniProtKB">
        <authorList>
            <consortium name="RefSeq"/>
        </authorList>
    </citation>
    <scope>IDENTIFICATION</scope>
</reference>
<dbReference type="GO" id="GO:0005789">
    <property type="term" value="C:endoplasmic reticulum membrane"/>
    <property type="evidence" value="ECO:0007669"/>
    <property type="project" value="UniProtKB-SubCell"/>
</dbReference>
<dbReference type="InterPro" id="IPR049941">
    <property type="entry name" value="LPLAT_7/PORCN-like"/>
</dbReference>
<evidence type="ECO:0000256" key="6">
    <source>
        <dbReference type="ARBA" id="ARBA00023136"/>
    </source>
</evidence>
<keyword evidence="4" id="KW-0256">Endoplasmic reticulum</keyword>
<keyword evidence="2" id="KW-0808">Transferase</keyword>
<proteinExistence type="predicted"/>
<evidence type="ECO:0000256" key="3">
    <source>
        <dbReference type="ARBA" id="ARBA00022692"/>
    </source>
</evidence>